<gene>
    <name evidence="1" type="ORF">MTR67_044658</name>
</gene>
<protein>
    <submittedName>
        <fullName evidence="1">Uncharacterized protein</fullName>
    </submittedName>
</protein>
<dbReference type="AlphaFoldDB" id="A0AAF0ZVG8"/>
<accession>A0AAF0ZVG8</accession>
<keyword evidence="2" id="KW-1185">Reference proteome</keyword>
<evidence type="ECO:0000313" key="1">
    <source>
        <dbReference type="EMBL" id="WMV51273.1"/>
    </source>
</evidence>
<sequence length="104" mass="11779">MNTRSMAICCTAVKVVCVRKLVKLQSTSPIRSDEVVCTLGNNSSWISIVGSVVSVLAQLSDLRLWFYSLEQVGFHIKLIVNLYFQYLFFTVYYCNCVEDLVPSI</sequence>
<evidence type="ECO:0000313" key="2">
    <source>
        <dbReference type="Proteomes" id="UP001234989"/>
    </source>
</evidence>
<proteinExistence type="predicted"/>
<name>A0AAF0ZVG8_SOLVR</name>
<organism evidence="1 2">
    <name type="scientific">Solanum verrucosum</name>
    <dbReference type="NCBI Taxonomy" id="315347"/>
    <lineage>
        <taxon>Eukaryota</taxon>
        <taxon>Viridiplantae</taxon>
        <taxon>Streptophyta</taxon>
        <taxon>Embryophyta</taxon>
        <taxon>Tracheophyta</taxon>
        <taxon>Spermatophyta</taxon>
        <taxon>Magnoliopsida</taxon>
        <taxon>eudicotyledons</taxon>
        <taxon>Gunneridae</taxon>
        <taxon>Pentapetalae</taxon>
        <taxon>asterids</taxon>
        <taxon>lamiids</taxon>
        <taxon>Solanales</taxon>
        <taxon>Solanaceae</taxon>
        <taxon>Solanoideae</taxon>
        <taxon>Solaneae</taxon>
        <taxon>Solanum</taxon>
    </lineage>
</organism>
<reference evidence="1" key="1">
    <citation type="submission" date="2023-08" db="EMBL/GenBank/DDBJ databases">
        <title>A de novo genome assembly of Solanum verrucosum Schlechtendal, a Mexican diploid species geographically isolated from the other diploid A-genome species in potato relatives.</title>
        <authorList>
            <person name="Hosaka K."/>
        </authorList>
    </citation>
    <scope>NUCLEOTIDE SEQUENCE</scope>
    <source>
        <tissue evidence="1">Young leaves</tissue>
    </source>
</reference>
<dbReference type="EMBL" id="CP133621">
    <property type="protein sequence ID" value="WMV51273.1"/>
    <property type="molecule type" value="Genomic_DNA"/>
</dbReference>
<dbReference type="Proteomes" id="UP001234989">
    <property type="component" value="Chromosome 10"/>
</dbReference>